<dbReference type="EC" id="3.1.-.-" evidence="8"/>
<organism evidence="10 11">
    <name type="scientific">Desulforamulus profundi</name>
    <dbReference type="NCBI Taxonomy" id="1383067"/>
    <lineage>
        <taxon>Bacteria</taxon>
        <taxon>Bacillati</taxon>
        <taxon>Bacillota</taxon>
        <taxon>Clostridia</taxon>
        <taxon>Eubacteriales</taxon>
        <taxon>Peptococcaceae</taxon>
        <taxon>Desulforamulus</taxon>
    </lineage>
</organism>
<comment type="caution">
    <text evidence="10">The sequence shown here is derived from an EMBL/GenBank/DDBJ whole genome shotgun (WGS) entry which is preliminary data.</text>
</comment>
<keyword evidence="11" id="KW-1185">Reference proteome</keyword>
<name>A0A2C6L2C7_9FIRM</name>
<evidence type="ECO:0000256" key="2">
    <source>
        <dbReference type="ARBA" id="ARBA00022649"/>
    </source>
</evidence>
<dbReference type="GO" id="GO:0016787">
    <property type="term" value="F:hydrolase activity"/>
    <property type="evidence" value="ECO:0007669"/>
    <property type="project" value="UniProtKB-KW"/>
</dbReference>
<keyword evidence="2 8" id="KW-1277">Toxin-antitoxin system</keyword>
<evidence type="ECO:0000313" key="11">
    <source>
        <dbReference type="Proteomes" id="UP000222564"/>
    </source>
</evidence>
<dbReference type="InterPro" id="IPR022907">
    <property type="entry name" value="VapC_family"/>
</dbReference>
<dbReference type="InterPro" id="IPR050556">
    <property type="entry name" value="Type_II_TA_system_RNase"/>
</dbReference>
<feature type="binding site" evidence="8">
    <location>
        <position position="9"/>
    </location>
    <ligand>
        <name>Mg(2+)</name>
        <dbReference type="ChEBI" id="CHEBI:18420"/>
    </ligand>
</feature>
<reference evidence="10 11" key="1">
    <citation type="submission" date="2013-09" db="EMBL/GenBank/DDBJ databases">
        <title>Biodegradation of hydrocarbons in the deep terrestrial subsurface : characterization of a microbial consortium composed of two Desulfotomaculum species originating from a deep geological formation.</title>
        <authorList>
            <person name="Aullo T."/>
            <person name="Berlendis S."/>
            <person name="Lascourreges J.-F."/>
            <person name="Dessort D."/>
            <person name="Saint-Laurent S."/>
            <person name="Schraauwers B."/>
            <person name="Mas J."/>
            <person name="Magot M."/>
            <person name="Ranchou-Peyruse A."/>
        </authorList>
    </citation>
    <scope>NUCLEOTIDE SEQUENCE [LARGE SCALE GENOMIC DNA]</scope>
    <source>
        <strain evidence="10 11">Bs107</strain>
    </source>
</reference>
<dbReference type="AlphaFoldDB" id="A0A2C6L2C7"/>
<dbReference type="OrthoDB" id="9796690at2"/>
<keyword evidence="4 8" id="KW-0479">Metal-binding</keyword>
<comment type="similarity">
    <text evidence="7 8">Belongs to the PINc/VapC protein family.</text>
</comment>
<dbReference type="EMBL" id="AWQQ01000056">
    <property type="protein sequence ID" value="PHJ38061.1"/>
    <property type="molecule type" value="Genomic_DNA"/>
</dbReference>
<protein>
    <recommendedName>
        <fullName evidence="8">Ribonuclease VapC</fullName>
        <shortName evidence="8">RNase VapC</shortName>
        <ecNumber evidence="8">3.1.-.-</ecNumber>
    </recommendedName>
    <alternativeName>
        <fullName evidence="8">Toxin VapC</fullName>
    </alternativeName>
</protein>
<evidence type="ECO:0000256" key="6">
    <source>
        <dbReference type="ARBA" id="ARBA00022842"/>
    </source>
</evidence>
<keyword evidence="8" id="KW-0800">Toxin</keyword>
<comment type="function">
    <text evidence="8">Toxic component of a toxin-antitoxin (TA) system. An RNase.</text>
</comment>
<feature type="binding site" evidence="8">
    <location>
        <position position="100"/>
    </location>
    <ligand>
        <name>Mg(2+)</name>
        <dbReference type="ChEBI" id="CHEBI:18420"/>
    </ligand>
</feature>
<evidence type="ECO:0000313" key="10">
    <source>
        <dbReference type="EMBL" id="PHJ38061.1"/>
    </source>
</evidence>
<gene>
    <name evidence="8" type="primary">vapC</name>
    <name evidence="10" type="ORF">P378_12015</name>
</gene>
<evidence type="ECO:0000259" key="9">
    <source>
        <dbReference type="Pfam" id="PF01850"/>
    </source>
</evidence>
<sequence>MVMLKYLLDTDWAVYYLRGKEAFVKAIDELRGEGIAISTISIAELYEGVYRNPNPEKKEIILLNFLEGLRTLTVTKPVARLFGQKRAELYKMGFTVGDLDLFIACVAEYYNLTILTNNRKHFERVPGIKEIISVPV</sequence>
<keyword evidence="5 8" id="KW-0378">Hydrolase</keyword>
<dbReference type="PANTHER" id="PTHR33653:SF1">
    <property type="entry name" value="RIBONUCLEASE VAPC2"/>
    <property type="match status" value="1"/>
</dbReference>
<evidence type="ECO:0000256" key="8">
    <source>
        <dbReference type="HAMAP-Rule" id="MF_00265"/>
    </source>
</evidence>
<keyword evidence="3 8" id="KW-0540">Nuclease</keyword>
<accession>A0A2C6L2C7</accession>
<feature type="domain" description="PIN" evidence="9">
    <location>
        <begin position="6"/>
        <end position="126"/>
    </location>
</feature>
<dbReference type="PANTHER" id="PTHR33653">
    <property type="entry name" value="RIBONUCLEASE VAPC2"/>
    <property type="match status" value="1"/>
</dbReference>
<dbReference type="GO" id="GO:0004540">
    <property type="term" value="F:RNA nuclease activity"/>
    <property type="evidence" value="ECO:0007669"/>
    <property type="project" value="InterPro"/>
</dbReference>
<evidence type="ECO:0000256" key="1">
    <source>
        <dbReference type="ARBA" id="ARBA00001946"/>
    </source>
</evidence>
<dbReference type="CDD" id="cd09881">
    <property type="entry name" value="PIN_VapC4-5_FitB-like"/>
    <property type="match status" value="1"/>
</dbReference>
<dbReference type="GO" id="GO:0000287">
    <property type="term" value="F:magnesium ion binding"/>
    <property type="evidence" value="ECO:0007669"/>
    <property type="project" value="UniProtKB-UniRule"/>
</dbReference>
<keyword evidence="6 8" id="KW-0460">Magnesium</keyword>
<dbReference type="Proteomes" id="UP000222564">
    <property type="component" value="Unassembled WGS sequence"/>
</dbReference>
<dbReference type="RefSeq" id="WP_099083251.1">
    <property type="nucleotide sequence ID" value="NZ_AWQQ01000056.1"/>
</dbReference>
<dbReference type="InterPro" id="IPR002716">
    <property type="entry name" value="PIN_dom"/>
</dbReference>
<comment type="cofactor">
    <cofactor evidence="1 8">
        <name>Mg(2+)</name>
        <dbReference type="ChEBI" id="CHEBI:18420"/>
    </cofactor>
</comment>
<evidence type="ECO:0000256" key="7">
    <source>
        <dbReference type="ARBA" id="ARBA00038093"/>
    </source>
</evidence>
<evidence type="ECO:0000256" key="5">
    <source>
        <dbReference type="ARBA" id="ARBA00022801"/>
    </source>
</evidence>
<evidence type="ECO:0000256" key="4">
    <source>
        <dbReference type="ARBA" id="ARBA00022723"/>
    </source>
</evidence>
<dbReference type="HAMAP" id="MF_00265">
    <property type="entry name" value="VapC_Nob1"/>
    <property type="match status" value="1"/>
</dbReference>
<dbReference type="GO" id="GO:0090729">
    <property type="term" value="F:toxin activity"/>
    <property type="evidence" value="ECO:0007669"/>
    <property type="project" value="UniProtKB-KW"/>
</dbReference>
<dbReference type="SUPFAM" id="SSF88723">
    <property type="entry name" value="PIN domain-like"/>
    <property type="match status" value="1"/>
</dbReference>
<dbReference type="InterPro" id="IPR029060">
    <property type="entry name" value="PIN-like_dom_sf"/>
</dbReference>
<proteinExistence type="inferred from homology"/>
<dbReference type="Gene3D" id="3.40.50.1010">
    <property type="entry name" value="5'-nuclease"/>
    <property type="match status" value="1"/>
</dbReference>
<dbReference type="Pfam" id="PF01850">
    <property type="entry name" value="PIN"/>
    <property type="match status" value="1"/>
</dbReference>
<evidence type="ECO:0000256" key="3">
    <source>
        <dbReference type="ARBA" id="ARBA00022722"/>
    </source>
</evidence>